<evidence type="ECO:0000256" key="10">
    <source>
        <dbReference type="ARBA" id="ARBA00047899"/>
    </source>
</evidence>
<evidence type="ECO:0000313" key="14">
    <source>
        <dbReference type="EMBL" id="PPE73675.1"/>
    </source>
</evidence>
<keyword evidence="4" id="KW-0808">Transferase</keyword>
<dbReference type="Proteomes" id="UP000238220">
    <property type="component" value="Unassembled WGS sequence"/>
</dbReference>
<organism evidence="14 15">
    <name type="scientific">Solimonas fluminis</name>
    <dbReference type="NCBI Taxonomy" id="2086571"/>
    <lineage>
        <taxon>Bacteria</taxon>
        <taxon>Pseudomonadati</taxon>
        <taxon>Pseudomonadota</taxon>
        <taxon>Gammaproteobacteria</taxon>
        <taxon>Nevskiales</taxon>
        <taxon>Nevskiaceae</taxon>
        <taxon>Solimonas</taxon>
    </lineage>
</organism>
<evidence type="ECO:0000256" key="9">
    <source>
        <dbReference type="ARBA" id="ARBA00022842"/>
    </source>
</evidence>
<evidence type="ECO:0000256" key="1">
    <source>
        <dbReference type="ARBA" id="ARBA00009196"/>
    </source>
</evidence>
<dbReference type="InterPro" id="IPR051272">
    <property type="entry name" value="RIO-type_Ser/Thr_kinase"/>
</dbReference>
<dbReference type="PANTHER" id="PTHR45723">
    <property type="entry name" value="SERINE/THREONINE-PROTEIN KINASE RIO1"/>
    <property type="match status" value="1"/>
</dbReference>
<dbReference type="EMBL" id="PSNW01000006">
    <property type="protein sequence ID" value="PPE73675.1"/>
    <property type="molecule type" value="Genomic_DNA"/>
</dbReference>
<keyword evidence="8" id="KW-0067">ATP-binding</keyword>
<comment type="catalytic activity">
    <reaction evidence="10">
        <text>L-threonyl-[protein] + ATP = O-phospho-L-threonyl-[protein] + ADP + H(+)</text>
        <dbReference type="Rhea" id="RHEA:46608"/>
        <dbReference type="Rhea" id="RHEA-COMP:11060"/>
        <dbReference type="Rhea" id="RHEA-COMP:11605"/>
        <dbReference type="ChEBI" id="CHEBI:15378"/>
        <dbReference type="ChEBI" id="CHEBI:30013"/>
        <dbReference type="ChEBI" id="CHEBI:30616"/>
        <dbReference type="ChEBI" id="CHEBI:61977"/>
        <dbReference type="ChEBI" id="CHEBI:456216"/>
        <dbReference type="EC" id="2.7.11.1"/>
    </reaction>
</comment>
<protein>
    <recommendedName>
        <fullName evidence="2">non-specific serine/threonine protein kinase</fullName>
        <ecNumber evidence="2">2.7.11.1</ecNumber>
    </recommendedName>
</protein>
<reference evidence="14 15" key="1">
    <citation type="submission" date="2018-02" db="EMBL/GenBank/DDBJ databases">
        <title>Genome sequencing of Solimonas sp. HR-BB.</title>
        <authorList>
            <person name="Lee Y."/>
            <person name="Jeon C.O."/>
        </authorList>
    </citation>
    <scope>NUCLEOTIDE SEQUENCE [LARGE SCALE GENOMIC DNA]</scope>
    <source>
        <strain evidence="14 15">HR-BB</strain>
    </source>
</reference>
<dbReference type="RefSeq" id="WP_104230736.1">
    <property type="nucleotide sequence ID" value="NZ_PSNW01000006.1"/>
</dbReference>
<feature type="compositionally biased region" description="Basic and acidic residues" evidence="12">
    <location>
        <begin position="65"/>
        <end position="74"/>
    </location>
</feature>
<dbReference type="PROSITE" id="PS01245">
    <property type="entry name" value="RIO1"/>
    <property type="match status" value="1"/>
</dbReference>
<evidence type="ECO:0000256" key="12">
    <source>
        <dbReference type="SAM" id="MobiDB-lite"/>
    </source>
</evidence>
<dbReference type="SUPFAM" id="SSF56112">
    <property type="entry name" value="Protein kinase-like (PK-like)"/>
    <property type="match status" value="1"/>
</dbReference>
<evidence type="ECO:0000256" key="5">
    <source>
        <dbReference type="ARBA" id="ARBA00022723"/>
    </source>
</evidence>
<keyword evidence="6" id="KW-0547">Nucleotide-binding</keyword>
<evidence type="ECO:0000259" key="13">
    <source>
        <dbReference type="SMART" id="SM00090"/>
    </source>
</evidence>
<evidence type="ECO:0000256" key="11">
    <source>
        <dbReference type="ARBA" id="ARBA00048679"/>
    </source>
</evidence>
<feature type="domain" description="RIO kinase" evidence="13">
    <location>
        <begin position="5"/>
        <end position="231"/>
    </location>
</feature>
<dbReference type="InterPro" id="IPR018935">
    <property type="entry name" value="RIO_kinase_CS"/>
</dbReference>
<feature type="region of interest" description="Disordered" evidence="12">
    <location>
        <begin position="65"/>
        <end position="86"/>
    </location>
</feature>
<dbReference type="InterPro" id="IPR048148">
    <property type="entry name" value="Prot_kin_PA4780"/>
</dbReference>
<evidence type="ECO:0000256" key="2">
    <source>
        <dbReference type="ARBA" id="ARBA00012513"/>
    </source>
</evidence>
<comment type="caution">
    <text evidence="14">The sequence shown here is derived from an EMBL/GenBank/DDBJ whole genome shotgun (WGS) entry which is preliminary data.</text>
</comment>
<dbReference type="Pfam" id="PF01163">
    <property type="entry name" value="RIO1"/>
    <property type="match status" value="1"/>
</dbReference>
<dbReference type="NCBIfam" id="NF041645">
    <property type="entry name" value="prot_kin_PA4780"/>
    <property type="match status" value="1"/>
</dbReference>
<evidence type="ECO:0000256" key="6">
    <source>
        <dbReference type="ARBA" id="ARBA00022741"/>
    </source>
</evidence>
<comment type="catalytic activity">
    <reaction evidence="11">
        <text>L-seryl-[protein] + ATP = O-phospho-L-seryl-[protein] + ADP + H(+)</text>
        <dbReference type="Rhea" id="RHEA:17989"/>
        <dbReference type="Rhea" id="RHEA-COMP:9863"/>
        <dbReference type="Rhea" id="RHEA-COMP:11604"/>
        <dbReference type="ChEBI" id="CHEBI:15378"/>
        <dbReference type="ChEBI" id="CHEBI:29999"/>
        <dbReference type="ChEBI" id="CHEBI:30616"/>
        <dbReference type="ChEBI" id="CHEBI:83421"/>
        <dbReference type="ChEBI" id="CHEBI:456216"/>
        <dbReference type="EC" id="2.7.11.1"/>
    </reaction>
</comment>
<evidence type="ECO:0000256" key="4">
    <source>
        <dbReference type="ARBA" id="ARBA00022679"/>
    </source>
</evidence>
<proteinExistence type="inferred from homology"/>
<evidence type="ECO:0000256" key="8">
    <source>
        <dbReference type="ARBA" id="ARBA00022840"/>
    </source>
</evidence>
<gene>
    <name evidence="14" type="ORF">C3942_12840</name>
</gene>
<keyword evidence="7 14" id="KW-0418">Kinase</keyword>
<dbReference type="InterPro" id="IPR000687">
    <property type="entry name" value="RIO_kinase"/>
</dbReference>
<dbReference type="OrthoDB" id="9795258at2"/>
<dbReference type="InterPro" id="IPR011009">
    <property type="entry name" value="Kinase-like_dom_sf"/>
</dbReference>
<dbReference type="InterPro" id="IPR018934">
    <property type="entry name" value="RIO_dom"/>
</dbReference>
<dbReference type="AlphaFoldDB" id="A0A2S5TFB6"/>
<keyword evidence="9" id="KW-0460">Magnesium</keyword>
<dbReference type="EC" id="2.7.11.1" evidence="2"/>
<name>A0A2S5TFB6_9GAMM</name>
<evidence type="ECO:0000256" key="7">
    <source>
        <dbReference type="ARBA" id="ARBA00022777"/>
    </source>
</evidence>
<keyword evidence="5" id="KW-0479">Metal-binding</keyword>
<accession>A0A2S5TFB6</accession>
<dbReference type="GO" id="GO:0004674">
    <property type="term" value="F:protein serine/threonine kinase activity"/>
    <property type="evidence" value="ECO:0007669"/>
    <property type="project" value="UniProtKB-KW"/>
</dbReference>
<evidence type="ECO:0000256" key="3">
    <source>
        <dbReference type="ARBA" id="ARBA00022527"/>
    </source>
</evidence>
<evidence type="ECO:0000313" key="15">
    <source>
        <dbReference type="Proteomes" id="UP000238220"/>
    </source>
</evidence>
<keyword evidence="3" id="KW-0723">Serine/threonine-protein kinase</keyword>
<sequence length="285" mass="31456">MKSPKALQPLIDDGIVDAVLRQLKSGKEASVFLVSCGGAVRCAKVYKEAEHRGFHKLAEYQEGRRARGSRDARAMGKGSRHGRREQEAAWKNAEVEALYRLAAAGVRVPQPHGYYEGVLLMEVVRGADGEVAPRLNDVAPEPDVARAWHAFLVRQIVRMLCAGLIHGDLSEFNVLLAEDGPVIIDLPQAVDASGNNNAFRMLRRDVDNVTAYCGRFAPELLDTEYAFEIWKLYQDAELKPDSPLTGRYVHDDTAADVEGVLHQIAEARAEAEARQRGREAAEADD</sequence>
<dbReference type="GO" id="GO:0005524">
    <property type="term" value="F:ATP binding"/>
    <property type="evidence" value="ECO:0007669"/>
    <property type="project" value="UniProtKB-KW"/>
</dbReference>
<dbReference type="SMART" id="SM00090">
    <property type="entry name" value="RIO"/>
    <property type="match status" value="1"/>
</dbReference>
<comment type="similarity">
    <text evidence="1">Belongs to the protein kinase superfamily. RIO-type Ser/Thr kinase family.</text>
</comment>
<dbReference type="GO" id="GO:0046872">
    <property type="term" value="F:metal ion binding"/>
    <property type="evidence" value="ECO:0007669"/>
    <property type="project" value="UniProtKB-KW"/>
</dbReference>
<keyword evidence="15" id="KW-1185">Reference proteome</keyword>
<dbReference type="Gene3D" id="1.10.510.10">
    <property type="entry name" value="Transferase(Phosphotransferase) domain 1"/>
    <property type="match status" value="1"/>
</dbReference>
<dbReference type="Gene3D" id="3.30.200.20">
    <property type="entry name" value="Phosphorylase Kinase, domain 1"/>
    <property type="match status" value="1"/>
</dbReference>